<dbReference type="Pfam" id="PF04084">
    <property type="entry name" value="RecA-like_ORC2"/>
    <property type="match status" value="1"/>
</dbReference>
<dbReference type="Pfam" id="PF24882">
    <property type="entry name" value="WHD_ORC2"/>
    <property type="match status" value="1"/>
</dbReference>
<dbReference type="InterPro" id="IPR056773">
    <property type="entry name" value="WHD_ORC2"/>
</dbReference>
<organism evidence="10 11">
    <name type="scientific">Phyllotreta striolata</name>
    <name type="common">Striped flea beetle</name>
    <name type="synonym">Crioceris striolata</name>
    <dbReference type="NCBI Taxonomy" id="444603"/>
    <lineage>
        <taxon>Eukaryota</taxon>
        <taxon>Metazoa</taxon>
        <taxon>Ecdysozoa</taxon>
        <taxon>Arthropoda</taxon>
        <taxon>Hexapoda</taxon>
        <taxon>Insecta</taxon>
        <taxon>Pterygota</taxon>
        <taxon>Neoptera</taxon>
        <taxon>Endopterygota</taxon>
        <taxon>Coleoptera</taxon>
        <taxon>Polyphaga</taxon>
        <taxon>Cucujiformia</taxon>
        <taxon>Chrysomeloidea</taxon>
        <taxon>Chrysomelidae</taxon>
        <taxon>Galerucinae</taxon>
        <taxon>Alticini</taxon>
        <taxon>Phyllotreta</taxon>
    </lineage>
</organism>
<gene>
    <name evidence="10" type="ORF">PHYEVI_LOCUS997</name>
</gene>
<reference evidence="10" key="1">
    <citation type="submission" date="2022-01" db="EMBL/GenBank/DDBJ databases">
        <authorList>
            <person name="King R."/>
        </authorList>
    </citation>
    <scope>NUCLEOTIDE SEQUENCE</scope>
</reference>
<keyword evidence="5 6" id="KW-0539">Nucleus</keyword>
<dbReference type="EMBL" id="OU900094">
    <property type="protein sequence ID" value="CAG9854535.1"/>
    <property type="molecule type" value="Genomic_DNA"/>
</dbReference>
<keyword evidence="11" id="KW-1185">Reference proteome</keyword>
<evidence type="ECO:0000256" key="1">
    <source>
        <dbReference type="ARBA" id="ARBA00004123"/>
    </source>
</evidence>
<keyword evidence="4 6" id="KW-0235">DNA replication</keyword>
<feature type="domain" description="Origin recognition complex subunit 2 RecA-like" evidence="8">
    <location>
        <begin position="171"/>
        <end position="290"/>
    </location>
</feature>
<protein>
    <recommendedName>
        <fullName evidence="3 6">Origin recognition complex subunit 2</fullName>
    </recommendedName>
</protein>
<evidence type="ECO:0000256" key="3">
    <source>
        <dbReference type="ARBA" id="ARBA00019080"/>
    </source>
</evidence>
<evidence type="ECO:0000259" key="9">
    <source>
        <dbReference type="Pfam" id="PF24882"/>
    </source>
</evidence>
<evidence type="ECO:0000259" key="8">
    <source>
        <dbReference type="Pfam" id="PF04084"/>
    </source>
</evidence>
<evidence type="ECO:0000313" key="11">
    <source>
        <dbReference type="Proteomes" id="UP001153712"/>
    </source>
</evidence>
<dbReference type="InterPro" id="IPR056772">
    <property type="entry name" value="RecA-like_ORC2"/>
</dbReference>
<feature type="region of interest" description="Disordered" evidence="7">
    <location>
        <begin position="1"/>
        <end position="21"/>
    </location>
</feature>
<sequence length="416" mass="47323">MSGTPTRRTTRQKKPSLKALESLRSLKIQNSGLVQTLASDDETDEDLFEGYTQEDTQKPKILNENELVHGDDIFTFPKRKTKGDVVQKVAEACELKTPRVVRKKARKAVEKLLEDDSESDFEVSEESESSSESGESSDTDTDNDKAHKLVFKESKLQSTQGKSRNYHIKTDEYFEKTSSKKITTSNNTLDKLETPHSILSLLEIEESPGNSVEACESIIEEMRRIPDTHLYIIIHNIEGETLRNSKSQNILANLAATNNIHLIVSIDHINASLIWDHKKLSKFNYIWWDATSFAPYLEETSFEQSMMVQQSSALALSSLRNVFVSLTSNSKSIYNLIAKYQIEHGKNQYFQGLAFKDLYLSCREGFIVSSDLALRAQLKEFVDHKMLKIKRSVDGTEYLLIPLASHLLQKFIDENN</sequence>
<comment type="function">
    <text evidence="6">Component of the origin recognition complex (ORC) that binds origins of replication. DNA-binding is ATP-dependent. ORC is required to assemble the pre-replication complex necessary to initiate DNA replication.</text>
</comment>
<feature type="region of interest" description="Disordered" evidence="7">
    <location>
        <begin position="112"/>
        <end position="144"/>
    </location>
</feature>
<accession>A0A9N9XJY8</accession>
<dbReference type="OrthoDB" id="20198at2759"/>
<evidence type="ECO:0000256" key="7">
    <source>
        <dbReference type="SAM" id="MobiDB-lite"/>
    </source>
</evidence>
<feature type="domain" description="Origin recognition complex subunit 2 winged-helix" evidence="9">
    <location>
        <begin position="347"/>
        <end position="404"/>
    </location>
</feature>
<dbReference type="GO" id="GO:0006260">
    <property type="term" value="P:DNA replication"/>
    <property type="evidence" value="ECO:0007669"/>
    <property type="project" value="UniProtKB-UniRule"/>
</dbReference>
<dbReference type="GO" id="GO:0005664">
    <property type="term" value="C:nuclear origin of replication recognition complex"/>
    <property type="evidence" value="ECO:0007669"/>
    <property type="project" value="UniProtKB-UniRule"/>
</dbReference>
<feature type="compositionally biased region" description="Acidic residues" evidence="7">
    <location>
        <begin position="115"/>
        <end position="141"/>
    </location>
</feature>
<dbReference type="AlphaFoldDB" id="A0A9N9XJY8"/>
<comment type="similarity">
    <text evidence="2 6">Belongs to the ORC2 family.</text>
</comment>
<evidence type="ECO:0000256" key="4">
    <source>
        <dbReference type="ARBA" id="ARBA00022705"/>
    </source>
</evidence>
<comment type="subunit">
    <text evidence="6">Component of the origin recognition complex (ORC).</text>
</comment>
<dbReference type="InterPro" id="IPR007220">
    <property type="entry name" value="ORC2"/>
</dbReference>
<evidence type="ECO:0000313" key="10">
    <source>
        <dbReference type="EMBL" id="CAG9854535.1"/>
    </source>
</evidence>
<evidence type="ECO:0000256" key="6">
    <source>
        <dbReference type="RuleBase" id="RU368084"/>
    </source>
</evidence>
<evidence type="ECO:0000256" key="2">
    <source>
        <dbReference type="ARBA" id="ARBA00007421"/>
    </source>
</evidence>
<comment type="subcellular location">
    <subcellularLocation>
        <location evidence="1 6">Nucleus</location>
    </subcellularLocation>
</comment>
<dbReference type="PANTHER" id="PTHR14052:SF0">
    <property type="entry name" value="ORIGIN RECOGNITION COMPLEX SUBUNIT 2"/>
    <property type="match status" value="1"/>
</dbReference>
<evidence type="ECO:0000256" key="5">
    <source>
        <dbReference type="ARBA" id="ARBA00023242"/>
    </source>
</evidence>
<proteinExistence type="inferred from homology"/>
<dbReference type="Proteomes" id="UP001153712">
    <property type="component" value="Chromosome 1"/>
</dbReference>
<name>A0A9N9XJY8_PHYSR</name>
<dbReference type="PANTHER" id="PTHR14052">
    <property type="entry name" value="ORIGIN RECOGNITION COMPLEX SUBUNIT 2"/>
    <property type="match status" value="1"/>
</dbReference>
<dbReference type="GO" id="GO:0003688">
    <property type="term" value="F:DNA replication origin binding"/>
    <property type="evidence" value="ECO:0007669"/>
    <property type="project" value="UniProtKB-UniRule"/>
</dbReference>